<accession>A0ABW0HNE7</accession>
<name>A0ABW0HNE7_9BACL</name>
<evidence type="ECO:0000313" key="5">
    <source>
        <dbReference type="Proteomes" id="UP001596113"/>
    </source>
</evidence>
<dbReference type="EMBL" id="JBHSMI010000009">
    <property type="protein sequence ID" value="MFC5402064.1"/>
    <property type="molecule type" value="Genomic_DNA"/>
</dbReference>
<dbReference type="RefSeq" id="WP_378130156.1">
    <property type="nucleotide sequence ID" value="NZ_JBHSMI010000009.1"/>
</dbReference>
<keyword evidence="5" id="KW-1185">Reference proteome</keyword>
<feature type="signal peptide" evidence="2">
    <location>
        <begin position="1"/>
        <end position="27"/>
    </location>
</feature>
<dbReference type="PROSITE" id="PS51257">
    <property type="entry name" value="PROKAR_LIPOPROTEIN"/>
    <property type="match status" value="1"/>
</dbReference>
<dbReference type="InterPro" id="IPR025164">
    <property type="entry name" value="Toastrack_DUF4097"/>
</dbReference>
<dbReference type="Gene3D" id="2.160.20.120">
    <property type="match status" value="1"/>
</dbReference>
<evidence type="ECO:0000256" key="2">
    <source>
        <dbReference type="SAM" id="SignalP"/>
    </source>
</evidence>
<comment type="caution">
    <text evidence="4">The sequence shown here is derived from an EMBL/GenBank/DDBJ whole genome shotgun (WGS) entry which is preliminary data.</text>
</comment>
<dbReference type="Pfam" id="PF13349">
    <property type="entry name" value="DUF4097"/>
    <property type="match status" value="1"/>
</dbReference>
<protein>
    <submittedName>
        <fullName evidence="4">DUF4097 family beta strand repeat-containing protein</fullName>
    </submittedName>
</protein>
<reference evidence="5" key="1">
    <citation type="journal article" date="2019" name="Int. J. Syst. Evol. Microbiol.">
        <title>The Global Catalogue of Microorganisms (GCM) 10K type strain sequencing project: providing services to taxonomists for standard genome sequencing and annotation.</title>
        <authorList>
            <consortium name="The Broad Institute Genomics Platform"/>
            <consortium name="The Broad Institute Genome Sequencing Center for Infectious Disease"/>
            <person name="Wu L."/>
            <person name="Ma J."/>
        </authorList>
    </citation>
    <scope>NUCLEOTIDE SEQUENCE [LARGE SCALE GENOMIC DNA]</scope>
    <source>
        <strain evidence="5">CGMCC 1.18575</strain>
    </source>
</reference>
<sequence>MRKKRNSARLFAILVMATALTACGNLANSVTGEVQQTVMGEGSGSGRLVSVENRSYTQDEIEELEVNAHAMEIQIERSKDERAEVELLADDNLRDRFEFEAKVNSGLLTVTIKEKSKHALKDRTGARKLRIALPDKMYRKLKVNSDFGSVHASDVETKAADFRIDVGDIRVKSVTGKLDLKANAGEIVVEDISLANDLKARTDVGKIAIHLNMSPENVGFQLESKVGEVKVDLDKVEFSKQMFNKKVGTIGTPNVQVDAYAAMGEIVVDALS</sequence>
<gene>
    <name evidence="4" type="ORF">ACFPOF_04875</name>
</gene>
<keyword evidence="2" id="KW-0732">Signal</keyword>
<proteinExistence type="predicted"/>
<evidence type="ECO:0000256" key="1">
    <source>
        <dbReference type="SAM" id="Coils"/>
    </source>
</evidence>
<evidence type="ECO:0000259" key="3">
    <source>
        <dbReference type="Pfam" id="PF13349"/>
    </source>
</evidence>
<feature type="domain" description="DUF4097" evidence="3">
    <location>
        <begin position="139"/>
        <end position="268"/>
    </location>
</feature>
<organism evidence="4 5">
    <name type="scientific">Cohnella soli</name>
    <dbReference type="NCBI Taxonomy" id="425005"/>
    <lineage>
        <taxon>Bacteria</taxon>
        <taxon>Bacillati</taxon>
        <taxon>Bacillota</taxon>
        <taxon>Bacilli</taxon>
        <taxon>Bacillales</taxon>
        <taxon>Paenibacillaceae</taxon>
        <taxon>Cohnella</taxon>
    </lineage>
</organism>
<feature type="coiled-coil region" evidence="1">
    <location>
        <begin position="61"/>
        <end position="88"/>
    </location>
</feature>
<evidence type="ECO:0000313" key="4">
    <source>
        <dbReference type="EMBL" id="MFC5402064.1"/>
    </source>
</evidence>
<dbReference type="Proteomes" id="UP001596113">
    <property type="component" value="Unassembled WGS sequence"/>
</dbReference>
<feature type="chain" id="PRO_5047540003" evidence="2">
    <location>
        <begin position="28"/>
        <end position="272"/>
    </location>
</feature>
<keyword evidence="1" id="KW-0175">Coiled coil</keyword>